<dbReference type="AlphaFoldDB" id="A0A2T3MMF3"/>
<feature type="domain" description="N6 adenine-specific DNA methyltransferase N-terminal" evidence="10">
    <location>
        <begin position="10"/>
        <end position="154"/>
    </location>
</feature>
<comment type="caution">
    <text evidence="11">The sequence shown here is derived from an EMBL/GenBank/DDBJ whole genome shotgun (WGS) entry which is preliminary data.</text>
</comment>
<dbReference type="InterPro" id="IPR002052">
    <property type="entry name" value="DNA_methylase_N6_adenine_CS"/>
</dbReference>
<dbReference type="InterPro" id="IPR022749">
    <property type="entry name" value="D12N6_MeTrfase_N"/>
</dbReference>
<keyword evidence="4" id="KW-0808">Transferase</keyword>
<dbReference type="Pfam" id="PF02384">
    <property type="entry name" value="N6_Mtase"/>
    <property type="match status" value="1"/>
</dbReference>
<keyword evidence="5" id="KW-0949">S-adenosyl-L-methionine</keyword>
<keyword evidence="11" id="KW-0378">Hydrolase</keyword>
<evidence type="ECO:0000259" key="9">
    <source>
        <dbReference type="Pfam" id="PF02384"/>
    </source>
</evidence>
<protein>
    <recommendedName>
        <fullName evidence="2">site-specific DNA-methyltransferase (adenine-specific)</fullName>
        <ecNumber evidence="2">2.1.1.72</ecNumber>
    </recommendedName>
</protein>
<feature type="region of interest" description="Disordered" evidence="8">
    <location>
        <begin position="477"/>
        <end position="500"/>
    </location>
</feature>
<dbReference type="GO" id="GO:0032259">
    <property type="term" value="P:methylation"/>
    <property type="evidence" value="ECO:0007669"/>
    <property type="project" value="UniProtKB-KW"/>
</dbReference>
<evidence type="ECO:0000256" key="2">
    <source>
        <dbReference type="ARBA" id="ARBA00011900"/>
    </source>
</evidence>
<evidence type="ECO:0000256" key="4">
    <source>
        <dbReference type="ARBA" id="ARBA00022679"/>
    </source>
</evidence>
<dbReference type="PROSITE" id="PS00092">
    <property type="entry name" value="N6_MTASE"/>
    <property type="match status" value="1"/>
</dbReference>
<dbReference type="GO" id="GO:0009307">
    <property type="term" value="P:DNA restriction-modification system"/>
    <property type="evidence" value="ECO:0007669"/>
    <property type="project" value="UniProtKB-KW"/>
</dbReference>
<proteinExistence type="inferred from homology"/>
<evidence type="ECO:0000256" key="5">
    <source>
        <dbReference type="ARBA" id="ARBA00022691"/>
    </source>
</evidence>
<dbReference type="Proteomes" id="UP000241954">
    <property type="component" value="Unassembled WGS sequence"/>
</dbReference>
<reference evidence="11 12" key="1">
    <citation type="submission" date="2018-01" db="EMBL/GenBank/DDBJ databases">
        <title>Whole genome sequencing of Histamine producing bacteria.</title>
        <authorList>
            <person name="Butler K."/>
        </authorList>
    </citation>
    <scope>NUCLEOTIDE SEQUENCE [LARGE SCALE GENOMIC DNA]</scope>
    <source>
        <strain evidence="11 12">NCIMB 13481</strain>
    </source>
</reference>
<dbReference type="SUPFAM" id="SSF53335">
    <property type="entry name" value="S-adenosyl-L-methionine-dependent methyltransferases"/>
    <property type="match status" value="1"/>
</dbReference>
<keyword evidence="11" id="KW-0255">Endonuclease</keyword>
<dbReference type="InterPro" id="IPR003356">
    <property type="entry name" value="DNA_methylase_A-5"/>
</dbReference>
<sequence>MPNSNFTQTAAFIWSVADLLRGDFKQSQYGRVILPFTLLRRLECVLEESKDAVVAQAEKVKAMNLPEKAQEKMILRAAFTFETNTPKEKKGLSFFNTSPMNLGKMGQSDIKDNLENYIQCFSADAREIFEHFKFDEFVGLLDDANLQFKVVKKFATTDLSPKAVSNHQMGLIFEELIRRFAESSNETAGEHFTPRDIVRLTTSLVFMEDDEALTQDGIIRTIYDPTAGTGGFLSSGMEYVHELNPKAVMRAFGQELNPESYAICKADMLIKGQDVSRIKLGNTLSNDQLPADQFDYMLSNPPFGVDWKKIEGEIKDEHTVKGFDGRFGAGLPRVSDGSLLFLMHLISKMRDASDNGGRIGIILNGSPLFTGGAGSGESEIRRYILEADLLEGIIALPTDMFYNTGIATYVWVLSNKKAAERKGKVQLIDGSNLCGKMRKSLGSKRNLMSEEDIKLITRTFGHFEVIDATSLADLGINKPAEQKSNRGRTSSATKGSTSKTAAPKTFASKIFNSTDFGYRRLTIERPLRLSAQITDAAIESLRFAPKPLNAPMERLYNAFGTAWSETDYGYLTAVETEVRALIKAEFSELKEKQIKDLLDSKLWLFQRSLMDKAQQLQTAVSAMSFGKEMAGGQDLVSNDFNQFDITMKGAFKATGIKFDAKEKKQFFDAVTFKNPDAEPVIKKVIKEAAQPLYGSFNYNGKVVEFQQDGDLRDNENVPLDSNITTTELIETYVKREVLPHVSDAWINADKRDEKDGEIGIVGYEIPFNRHFYVYQPPRALEAIDEDLALVSDEIMSLLQEVRS</sequence>
<dbReference type="GO" id="GO:0004519">
    <property type="term" value="F:endonuclease activity"/>
    <property type="evidence" value="ECO:0007669"/>
    <property type="project" value="UniProtKB-KW"/>
</dbReference>
<evidence type="ECO:0000313" key="12">
    <source>
        <dbReference type="Proteomes" id="UP000241954"/>
    </source>
</evidence>
<evidence type="ECO:0000259" key="10">
    <source>
        <dbReference type="Pfam" id="PF12161"/>
    </source>
</evidence>
<dbReference type="RefSeq" id="WP_107237128.1">
    <property type="nucleotide sequence ID" value="NZ_PYLW01000006.1"/>
</dbReference>
<dbReference type="EC" id="2.1.1.72" evidence="2"/>
<evidence type="ECO:0000313" key="11">
    <source>
        <dbReference type="EMBL" id="PSV97501.1"/>
    </source>
</evidence>
<evidence type="ECO:0000256" key="3">
    <source>
        <dbReference type="ARBA" id="ARBA00022603"/>
    </source>
</evidence>
<accession>A0A2T3MMF3</accession>
<dbReference type="Pfam" id="PF12161">
    <property type="entry name" value="HsdM_N"/>
    <property type="match status" value="1"/>
</dbReference>
<dbReference type="PANTHER" id="PTHR42933:SF3">
    <property type="entry name" value="TYPE I RESTRICTION ENZYME MJAVIII METHYLASE SUBUNIT"/>
    <property type="match status" value="1"/>
</dbReference>
<dbReference type="PRINTS" id="PR00507">
    <property type="entry name" value="N12N6MTFRASE"/>
</dbReference>
<dbReference type="Gene3D" id="1.20.1260.30">
    <property type="match status" value="1"/>
</dbReference>
<feature type="domain" description="DNA methylase adenine-specific" evidence="9">
    <location>
        <begin position="165"/>
        <end position="468"/>
    </location>
</feature>
<dbReference type="GO" id="GO:0009007">
    <property type="term" value="F:site-specific DNA-methyltransferase (adenine-specific) activity"/>
    <property type="evidence" value="ECO:0007669"/>
    <property type="project" value="UniProtKB-EC"/>
</dbReference>
<dbReference type="GO" id="GO:0008170">
    <property type="term" value="F:N-methyltransferase activity"/>
    <property type="evidence" value="ECO:0007669"/>
    <property type="project" value="InterPro"/>
</dbReference>
<gene>
    <name evidence="11" type="ORF">C9I88_07645</name>
</gene>
<dbReference type="PANTHER" id="PTHR42933">
    <property type="entry name" value="SLR6095 PROTEIN"/>
    <property type="match status" value="1"/>
</dbReference>
<comment type="catalytic activity">
    <reaction evidence="7">
        <text>a 2'-deoxyadenosine in DNA + S-adenosyl-L-methionine = an N(6)-methyl-2'-deoxyadenosine in DNA + S-adenosyl-L-homocysteine + H(+)</text>
        <dbReference type="Rhea" id="RHEA:15197"/>
        <dbReference type="Rhea" id="RHEA-COMP:12418"/>
        <dbReference type="Rhea" id="RHEA-COMP:12419"/>
        <dbReference type="ChEBI" id="CHEBI:15378"/>
        <dbReference type="ChEBI" id="CHEBI:57856"/>
        <dbReference type="ChEBI" id="CHEBI:59789"/>
        <dbReference type="ChEBI" id="CHEBI:90615"/>
        <dbReference type="ChEBI" id="CHEBI:90616"/>
        <dbReference type="EC" id="2.1.1.72"/>
    </reaction>
</comment>
<comment type="similarity">
    <text evidence="1">Belongs to the N(4)/N(6)-methyltransferase family.</text>
</comment>
<dbReference type="EMBL" id="PYLW01000006">
    <property type="protein sequence ID" value="PSV97501.1"/>
    <property type="molecule type" value="Genomic_DNA"/>
</dbReference>
<name>A0A2T3MMF3_9GAMM</name>
<dbReference type="InterPro" id="IPR029063">
    <property type="entry name" value="SAM-dependent_MTases_sf"/>
</dbReference>
<keyword evidence="6" id="KW-0680">Restriction system</keyword>
<evidence type="ECO:0000256" key="6">
    <source>
        <dbReference type="ARBA" id="ARBA00022747"/>
    </source>
</evidence>
<evidence type="ECO:0000256" key="8">
    <source>
        <dbReference type="SAM" id="MobiDB-lite"/>
    </source>
</evidence>
<dbReference type="InterPro" id="IPR038333">
    <property type="entry name" value="T1MK-like_N_sf"/>
</dbReference>
<evidence type="ECO:0000256" key="7">
    <source>
        <dbReference type="ARBA" id="ARBA00047942"/>
    </source>
</evidence>
<evidence type="ECO:0000256" key="1">
    <source>
        <dbReference type="ARBA" id="ARBA00006594"/>
    </source>
</evidence>
<keyword evidence="3" id="KW-0489">Methyltransferase</keyword>
<organism evidence="11 12">
    <name type="scientific">Photobacterium iliopiscarium</name>
    <dbReference type="NCBI Taxonomy" id="56192"/>
    <lineage>
        <taxon>Bacteria</taxon>
        <taxon>Pseudomonadati</taxon>
        <taxon>Pseudomonadota</taxon>
        <taxon>Gammaproteobacteria</taxon>
        <taxon>Vibrionales</taxon>
        <taxon>Vibrionaceae</taxon>
        <taxon>Photobacterium</taxon>
    </lineage>
</organism>
<dbReference type="GO" id="GO:0003677">
    <property type="term" value="F:DNA binding"/>
    <property type="evidence" value="ECO:0007669"/>
    <property type="project" value="InterPro"/>
</dbReference>
<feature type="compositionally biased region" description="Low complexity" evidence="8">
    <location>
        <begin position="489"/>
        <end position="500"/>
    </location>
</feature>
<dbReference type="Gene3D" id="3.40.50.150">
    <property type="entry name" value="Vaccinia Virus protein VP39"/>
    <property type="match status" value="1"/>
</dbReference>
<keyword evidence="11" id="KW-0540">Nuclease</keyword>
<dbReference type="InterPro" id="IPR051537">
    <property type="entry name" value="DNA_Adenine_Mtase"/>
</dbReference>